<evidence type="ECO:0000256" key="4">
    <source>
        <dbReference type="SAM" id="MobiDB-lite"/>
    </source>
</evidence>
<dbReference type="GO" id="GO:0003677">
    <property type="term" value="F:DNA binding"/>
    <property type="evidence" value="ECO:0007669"/>
    <property type="project" value="UniProtKB-KW"/>
</dbReference>
<dbReference type="InterPro" id="IPR014757">
    <property type="entry name" value="Tscrpt_reg_IclR_C"/>
</dbReference>
<proteinExistence type="predicted"/>
<comment type="caution">
    <text evidence="7">The sequence shown here is derived from an EMBL/GenBank/DDBJ whole genome shotgun (WGS) entry which is preliminary data.</text>
</comment>
<dbReference type="InterPro" id="IPR005471">
    <property type="entry name" value="Tscrpt_reg_IclR_N"/>
</dbReference>
<organism evidence="7 8">
    <name type="scientific">Glutamicibacter soli</name>
    <dbReference type="NCBI Taxonomy" id="453836"/>
    <lineage>
        <taxon>Bacteria</taxon>
        <taxon>Bacillati</taxon>
        <taxon>Actinomycetota</taxon>
        <taxon>Actinomycetes</taxon>
        <taxon>Micrococcales</taxon>
        <taxon>Micrococcaceae</taxon>
        <taxon>Glutamicibacter</taxon>
    </lineage>
</organism>
<evidence type="ECO:0000313" key="8">
    <source>
        <dbReference type="Proteomes" id="UP000252167"/>
    </source>
</evidence>
<dbReference type="InterPro" id="IPR036390">
    <property type="entry name" value="WH_DNA-bd_sf"/>
</dbReference>
<dbReference type="GO" id="GO:0045892">
    <property type="term" value="P:negative regulation of DNA-templated transcription"/>
    <property type="evidence" value="ECO:0007669"/>
    <property type="project" value="TreeGrafter"/>
</dbReference>
<evidence type="ECO:0000256" key="1">
    <source>
        <dbReference type="ARBA" id="ARBA00023015"/>
    </source>
</evidence>
<evidence type="ECO:0000259" key="5">
    <source>
        <dbReference type="PROSITE" id="PS51077"/>
    </source>
</evidence>
<reference evidence="7 8" key="1">
    <citation type="submission" date="2018-01" db="EMBL/GenBank/DDBJ databases">
        <title>Glutamicibacter soli strain NHPC-3 Whole genome sequence and assembly.</title>
        <authorList>
            <person name="Choudhury P."/>
            <person name="Gupta D."/>
            <person name="Sengupta K."/>
            <person name="Jawed A."/>
            <person name="Sultana N."/>
            <person name="Saha P."/>
        </authorList>
    </citation>
    <scope>NUCLEOTIDE SEQUENCE [LARGE SCALE GENOMIC DNA]</scope>
    <source>
        <strain evidence="7 8">NHPC-3</strain>
    </source>
</reference>
<dbReference type="AlphaFoldDB" id="A0A365YKR3"/>
<dbReference type="PANTHER" id="PTHR30136">
    <property type="entry name" value="HELIX-TURN-HELIX TRANSCRIPTIONAL REGULATOR, ICLR FAMILY"/>
    <property type="match status" value="1"/>
</dbReference>
<sequence>MANATPRQARTQSAQPSARGQSVTSRALALLGAFDSEHPRLTLSEMSRRAGLPVATAHRLIAELQDWGALHRSGQEYFIGHRLWQLGLLAPTHQNFAELAAPYMQDVLFVTQNVVNLFILDGHQVLLLERMSGTRVGAPFRRVGDHLPLHASAAGKVMMAFGEPELLEVGLEHLNRLTDRTITSPSKLRTEVSRARENGYATTHGEAGSHNYGIAVPVMSLTGRCVAALGVVTLERPASVGAVVPVLRIAARSIARRIGTSMAN</sequence>
<dbReference type="Pfam" id="PF01614">
    <property type="entry name" value="IclR_C"/>
    <property type="match status" value="1"/>
</dbReference>
<protein>
    <submittedName>
        <fullName evidence="7">IclR family transcriptional regulator</fullName>
    </submittedName>
</protein>
<dbReference type="PROSITE" id="PS51078">
    <property type="entry name" value="ICLR_ED"/>
    <property type="match status" value="1"/>
</dbReference>
<dbReference type="PROSITE" id="PS51077">
    <property type="entry name" value="HTH_ICLR"/>
    <property type="match status" value="1"/>
</dbReference>
<feature type="domain" description="HTH iclR-type" evidence="5">
    <location>
        <begin position="21"/>
        <end position="88"/>
    </location>
</feature>
<dbReference type="Proteomes" id="UP000252167">
    <property type="component" value="Unassembled WGS sequence"/>
</dbReference>
<keyword evidence="2" id="KW-0238">DNA-binding</keyword>
<dbReference type="PANTHER" id="PTHR30136:SF24">
    <property type="entry name" value="HTH-TYPE TRANSCRIPTIONAL REPRESSOR ALLR"/>
    <property type="match status" value="1"/>
</dbReference>
<keyword evidence="3" id="KW-0804">Transcription</keyword>
<dbReference type="EMBL" id="POAF01000002">
    <property type="protein sequence ID" value="RBM02633.1"/>
    <property type="molecule type" value="Genomic_DNA"/>
</dbReference>
<dbReference type="InterPro" id="IPR036388">
    <property type="entry name" value="WH-like_DNA-bd_sf"/>
</dbReference>
<evidence type="ECO:0000256" key="3">
    <source>
        <dbReference type="ARBA" id="ARBA00023163"/>
    </source>
</evidence>
<dbReference type="InterPro" id="IPR029016">
    <property type="entry name" value="GAF-like_dom_sf"/>
</dbReference>
<dbReference type="Gene3D" id="1.10.10.10">
    <property type="entry name" value="Winged helix-like DNA-binding domain superfamily/Winged helix DNA-binding domain"/>
    <property type="match status" value="1"/>
</dbReference>
<dbReference type="Pfam" id="PF09339">
    <property type="entry name" value="HTH_IclR"/>
    <property type="match status" value="1"/>
</dbReference>
<keyword evidence="1" id="KW-0805">Transcription regulation</keyword>
<dbReference type="SMART" id="SM00346">
    <property type="entry name" value="HTH_ICLR"/>
    <property type="match status" value="1"/>
</dbReference>
<dbReference type="RefSeq" id="WP_113606638.1">
    <property type="nucleotide sequence ID" value="NZ_POAF01000002.1"/>
</dbReference>
<dbReference type="SUPFAM" id="SSF55781">
    <property type="entry name" value="GAF domain-like"/>
    <property type="match status" value="1"/>
</dbReference>
<evidence type="ECO:0000256" key="2">
    <source>
        <dbReference type="ARBA" id="ARBA00023125"/>
    </source>
</evidence>
<name>A0A365YKR3_9MICC</name>
<dbReference type="SUPFAM" id="SSF46785">
    <property type="entry name" value="Winged helix' DNA-binding domain"/>
    <property type="match status" value="1"/>
</dbReference>
<dbReference type="Gene3D" id="3.30.450.40">
    <property type="match status" value="1"/>
</dbReference>
<feature type="domain" description="IclR-ED" evidence="6">
    <location>
        <begin position="82"/>
        <end position="260"/>
    </location>
</feature>
<evidence type="ECO:0000313" key="7">
    <source>
        <dbReference type="EMBL" id="RBM02633.1"/>
    </source>
</evidence>
<accession>A0A365YKR3</accession>
<dbReference type="GO" id="GO:0003700">
    <property type="term" value="F:DNA-binding transcription factor activity"/>
    <property type="evidence" value="ECO:0007669"/>
    <property type="project" value="TreeGrafter"/>
</dbReference>
<evidence type="ECO:0000259" key="6">
    <source>
        <dbReference type="PROSITE" id="PS51078"/>
    </source>
</evidence>
<keyword evidence="8" id="KW-1185">Reference proteome</keyword>
<gene>
    <name evidence="7" type="ORF">C1H84_04135</name>
</gene>
<dbReference type="InterPro" id="IPR050707">
    <property type="entry name" value="HTH_MetabolicPath_Reg"/>
</dbReference>
<feature type="region of interest" description="Disordered" evidence="4">
    <location>
        <begin position="1"/>
        <end position="22"/>
    </location>
</feature>